<protein>
    <submittedName>
        <fullName evidence="1">Uncharacterized protein</fullName>
    </submittedName>
</protein>
<reference evidence="1" key="1">
    <citation type="submission" date="2013-04" db="EMBL/GenBank/DDBJ databases">
        <authorList>
            <person name="Qu J."/>
            <person name="Murali S.C."/>
            <person name="Bandaranaike D."/>
            <person name="Bellair M."/>
            <person name="Blankenburg K."/>
            <person name="Chao H."/>
            <person name="Dinh H."/>
            <person name="Doddapaneni H."/>
            <person name="Downs B."/>
            <person name="Dugan-Rocha S."/>
            <person name="Elkadiri S."/>
            <person name="Gnanaolivu R.D."/>
            <person name="Hernandez B."/>
            <person name="Javaid M."/>
            <person name="Jayaseelan J.C."/>
            <person name="Lee S."/>
            <person name="Li M."/>
            <person name="Ming W."/>
            <person name="Munidasa M."/>
            <person name="Muniz J."/>
            <person name="Nguyen L."/>
            <person name="Ongeri F."/>
            <person name="Osuji N."/>
            <person name="Pu L.-L."/>
            <person name="Puazo M."/>
            <person name="Qu C."/>
            <person name="Quiroz J."/>
            <person name="Raj R."/>
            <person name="Weissenberger G."/>
            <person name="Xin Y."/>
            <person name="Zou X."/>
            <person name="Han Y."/>
            <person name="Richards S."/>
            <person name="Worley K."/>
            <person name="Muzny D."/>
            <person name="Gibbs R."/>
        </authorList>
    </citation>
    <scope>NUCLEOTIDE SEQUENCE</scope>
    <source>
        <strain evidence="1">Sampled in the wild</strain>
    </source>
</reference>
<organism evidence="1 2">
    <name type="scientific">Ladona fulva</name>
    <name type="common">Scarce chaser dragonfly</name>
    <name type="synonym">Libellula fulva</name>
    <dbReference type="NCBI Taxonomy" id="123851"/>
    <lineage>
        <taxon>Eukaryota</taxon>
        <taxon>Metazoa</taxon>
        <taxon>Ecdysozoa</taxon>
        <taxon>Arthropoda</taxon>
        <taxon>Hexapoda</taxon>
        <taxon>Insecta</taxon>
        <taxon>Pterygota</taxon>
        <taxon>Palaeoptera</taxon>
        <taxon>Odonata</taxon>
        <taxon>Epiprocta</taxon>
        <taxon>Anisoptera</taxon>
        <taxon>Libelluloidea</taxon>
        <taxon>Libellulidae</taxon>
        <taxon>Ladona</taxon>
    </lineage>
</organism>
<dbReference type="EMBL" id="KZ309551">
    <property type="protein sequence ID" value="KAG8239208.1"/>
    <property type="molecule type" value="Genomic_DNA"/>
</dbReference>
<comment type="caution">
    <text evidence="1">The sequence shown here is derived from an EMBL/GenBank/DDBJ whole genome shotgun (WGS) entry which is preliminary data.</text>
</comment>
<keyword evidence="2" id="KW-1185">Reference proteome</keyword>
<dbReference type="OrthoDB" id="41323at2759"/>
<sequence length="72" mass="8174">MKTMEREISSEGICPSPSKVNALFNSPKPNNVKTRKLFHGIHSGFRSTYGSYYRAYKIKIKIGSGTRPRCCF</sequence>
<proteinExistence type="predicted"/>
<accession>A0A8K0PBV7</accession>
<evidence type="ECO:0000313" key="1">
    <source>
        <dbReference type="EMBL" id="KAG8239208.1"/>
    </source>
</evidence>
<dbReference type="AlphaFoldDB" id="A0A8K0PBV7"/>
<dbReference type="Proteomes" id="UP000792457">
    <property type="component" value="Unassembled WGS sequence"/>
</dbReference>
<name>A0A8K0PBV7_LADFU</name>
<reference evidence="1" key="2">
    <citation type="submission" date="2017-10" db="EMBL/GenBank/DDBJ databases">
        <title>Ladona fulva Genome sequencing and assembly.</title>
        <authorList>
            <person name="Murali S."/>
            <person name="Richards S."/>
            <person name="Bandaranaike D."/>
            <person name="Bellair M."/>
            <person name="Blankenburg K."/>
            <person name="Chao H."/>
            <person name="Dinh H."/>
            <person name="Doddapaneni H."/>
            <person name="Dugan-Rocha S."/>
            <person name="Elkadiri S."/>
            <person name="Gnanaolivu R."/>
            <person name="Hernandez B."/>
            <person name="Skinner E."/>
            <person name="Javaid M."/>
            <person name="Lee S."/>
            <person name="Li M."/>
            <person name="Ming W."/>
            <person name="Munidasa M."/>
            <person name="Muniz J."/>
            <person name="Nguyen L."/>
            <person name="Hughes D."/>
            <person name="Osuji N."/>
            <person name="Pu L.-L."/>
            <person name="Puazo M."/>
            <person name="Qu C."/>
            <person name="Quiroz J."/>
            <person name="Raj R."/>
            <person name="Weissenberger G."/>
            <person name="Xin Y."/>
            <person name="Zou X."/>
            <person name="Han Y."/>
            <person name="Worley K."/>
            <person name="Muzny D."/>
            <person name="Gibbs R."/>
        </authorList>
    </citation>
    <scope>NUCLEOTIDE SEQUENCE</scope>
    <source>
        <strain evidence="1">Sampled in the wild</strain>
    </source>
</reference>
<evidence type="ECO:0000313" key="2">
    <source>
        <dbReference type="Proteomes" id="UP000792457"/>
    </source>
</evidence>
<gene>
    <name evidence="1" type="ORF">J437_LFUL017311</name>
</gene>